<gene>
    <name evidence="6" type="ORF">CYMTET_53048</name>
</gene>
<evidence type="ECO:0000256" key="1">
    <source>
        <dbReference type="ARBA" id="ARBA00022737"/>
    </source>
</evidence>
<organism evidence="6 7">
    <name type="scientific">Cymbomonas tetramitiformis</name>
    <dbReference type="NCBI Taxonomy" id="36881"/>
    <lineage>
        <taxon>Eukaryota</taxon>
        <taxon>Viridiplantae</taxon>
        <taxon>Chlorophyta</taxon>
        <taxon>Pyramimonadophyceae</taxon>
        <taxon>Pyramimonadales</taxon>
        <taxon>Pyramimonadaceae</taxon>
        <taxon>Cymbomonas</taxon>
    </lineage>
</organism>
<dbReference type="InterPro" id="IPR011009">
    <property type="entry name" value="Kinase-like_dom_sf"/>
</dbReference>
<dbReference type="SMART" id="SM00248">
    <property type="entry name" value="ANK"/>
    <property type="match status" value="6"/>
</dbReference>
<sequence length="1068" mass="118442">SAEVCALDQPIFSRSIQAIMDDGLGLAVQNLLTSASEGNASEVERLITRTANESAVPVDSADVEGDSALHKAAENGHLEVVTLLLEIGADVHARNKVEFTPLIRAAMCGHADVVEQLMLGSDSELEARDKMGFTALIRAAAAGHEEVLRVLLKYSSPRGADIAATTKNGSTALHRAAESGHASAVQQLLEAGAPTEAVNDDTDTPLHRAAVNGHEAVVKLLLETGADVHAVNKHNHCAMHRAAMNGHTAVVRQLLEAGSQITAADQDGKNVRDLAQHRKHTEVVQLIDSWGEEQARRRREAEEAGHQWFLVSNQERQKREAVEKELEECTQHNTALETQVRELTRDLAEARDALVQVATAPPADRSRQLDENAVKEIILGLQELMDPALSETLMRTCRGLEDVKSVLAAVNSRGLTRKMIDLDKQVRQTRVELESRERSLRVLQAQAQQSPGEEPLLQDRNFAERSYFEAVEDTAAFCQEKVELLKQRISERGAMGRVVKCMSRDSQWPVMIELDPRSLDPVYTVDEAIHIGDHLVTRCNEELAPAMRNTRDTALLLLHYWEHERQIIEELAAPLRAAHLRTLASIRIIKGSLDAETAEDDAAQMIIAGQQAHRRDVEGGCVKEMLEGAQEARLVLPELRDSVREVLDEVDRLNAGKRKAWRRKEAHKQQELEEQIEEEEVEAERLQRRVGAAEGALRERVLHEWYPESVAGVVPGSRGALEPMDGNVFNLTDVDGIVSSSQRLKQFDLAKEKSTGLFRRPKGARTDERRGSGACVYVVYSEDGRESVLKETEVSLELERETAQVQGMGSPLVAPVECIFHEGGRAFYQMPHFHRGSMDPWLHGLQGWRARGERHLDIKEKQAVGLHMRQLLQAVAQIHQHGIAHRNIKPQNVFFKETGGIALADFGHSRGAMMKLRTILRAMPGHAVLPLYMAPEALSDTWKANPFALDLWAVGIILLAIATGHIFIWNPHHVPPRLECSESGKSLESVQREEPCPDDWVQAVLTLGQALVDENPARRPLPEHALLSPLFMPVCRATFPVYLALSRPPRGTLYIAASPPLCSRIAVR</sequence>
<dbReference type="PROSITE" id="PS50297">
    <property type="entry name" value="ANK_REP_REGION"/>
    <property type="match status" value="4"/>
</dbReference>
<dbReference type="PROSITE" id="PS50088">
    <property type="entry name" value="ANK_REPEAT"/>
    <property type="match status" value="4"/>
</dbReference>
<dbReference type="GO" id="GO:0005524">
    <property type="term" value="F:ATP binding"/>
    <property type="evidence" value="ECO:0007669"/>
    <property type="project" value="InterPro"/>
</dbReference>
<dbReference type="PRINTS" id="PR01415">
    <property type="entry name" value="ANKYRIN"/>
</dbReference>
<dbReference type="PANTHER" id="PTHR24198:SF165">
    <property type="entry name" value="ANKYRIN REPEAT-CONTAINING PROTEIN-RELATED"/>
    <property type="match status" value="1"/>
</dbReference>
<dbReference type="Pfam" id="PF00023">
    <property type="entry name" value="Ank"/>
    <property type="match status" value="1"/>
</dbReference>
<feature type="repeat" description="ANK" evidence="3">
    <location>
        <begin position="201"/>
        <end position="233"/>
    </location>
</feature>
<evidence type="ECO:0000259" key="5">
    <source>
        <dbReference type="PROSITE" id="PS50011"/>
    </source>
</evidence>
<dbReference type="PROSITE" id="PS50011">
    <property type="entry name" value="PROTEIN_KINASE_DOM"/>
    <property type="match status" value="1"/>
</dbReference>
<dbReference type="Gene3D" id="1.25.40.20">
    <property type="entry name" value="Ankyrin repeat-containing domain"/>
    <property type="match status" value="2"/>
</dbReference>
<dbReference type="SUPFAM" id="SSF56112">
    <property type="entry name" value="Protein kinase-like (PK-like)"/>
    <property type="match status" value="1"/>
</dbReference>
<dbReference type="SMART" id="SM00220">
    <property type="entry name" value="S_TKc"/>
    <property type="match status" value="1"/>
</dbReference>
<feature type="repeat" description="ANK" evidence="3">
    <location>
        <begin position="234"/>
        <end position="266"/>
    </location>
</feature>
<feature type="non-terminal residue" evidence="6">
    <location>
        <position position="1"/>
    </location>
</feature>
<protein>
    <recommendedName>
        <fullName evidence="5">Protein kinase domain-containing protein</fullName>
    </recommendedName>
</protein>
<evidence type="ECO:0000256" key="2">
    <source>
        <dbReference type="ARBA" id="ARBA00023043"/>
    </source>
</evidence>
<name>A0AAE0BI13_9CHLO</name>
<feature type="coiled-coil region" evidence="4">
    <location>
        <begin position="658"/>
        <end position="696"/>
    </location>
</feature>
<feature type="repeat" description="ANK" evidence="3">
    <location>
        <begin position="64"/>
        <end position="96"/>
    </location>
</feature>
<dbReference type="InterPro" id="IPR000719">
    <property type="entry name" value="Prot_kinase_dom"/>
</dbReference>
<dbReference type="AlphaFoldDB" id="A0AAE0BI13"/>
<feature type="repeat" description="ANK" evidence="3">
    <location>
        <begin position="168"/>
        <end position="200"/>
    </location>
</feature>
<accession>A0AAE0BI13</accession>
<evidence type="ECO:0000256" key="4">
    <source>
        <dbReference type="SAM" id="Coils"/>
    </source>
</evidence>
<dbReference type="Gene3D" id="1.10.510.10">
    <property type="entry name" value="Transferase(Phosphotransferase) domain 1"/>
    <property type="match status" value="1"/>
</dbReference>
<dbReference type="PANTHER" id="PTHR24198">
    <property type="entry name" value="ANKYRIN REPEAT AND PROTEIN KINASE DOMAIN-CONTAINING PROTEIN"/>
    <property type="match status" value="1"/>
</dbReference>
<proteinExistence type="predicted"/>
<feature type="domain" description="Protein kinase" evidence="5">
    <location>
        <begin position="747"/>
        <end position="1031"/>
    </location>
</feature>
<comment type="caution">
    <text evidence="6">The sequence shown here is derived from an EMBL/GenBank/DDBJ whole genome shotgun (WGS) entry which is preliminary data.</text>
</comment>
<evidence type="ECO:0000313" key="6">
    <source>
        <dbReference type="EMBL" id="KAK3236837.1"/>
    </source>
</evidence>
<evidence type="ECO:0000256" key="3">
    <source>
        <dbReference type="PROSITE-ProRule" id="PRU00023"/>
    </source>
</evidence>
<dbReference type="Proteomes" id="UP001190700">
    <property type="component" value="Unassembled WGS sequence"/>
</dbReference>
<dbReference type="SUPFAM" id="SSF48403">
    <property type="entry name" value="Ankyrin repeat"/>
    <property type="match status" value="1"/>
</dbReference>
<dbReference type="Pfam" id="PF12796">
    <property type="entry name" value="Ank_2"/>
    <property type="match status" value="1"/>
</dbReference>
<evidence type="ECO:0000313" key="7">
    <source>
        <dbReference type="Proteomes" id="UP001190700"/>
    </source>
</evidence>
<dbReference type="Pfam" id="PF13637">
    <property type="entry name" value="Ank_4"/>
    <property type="match status" value="1"/>
</dbReference>
<dbReference type="EMBL" id="LGRX02034822">
    <property type="protein sequence ID" value="KAK3236837.1"/>
    <property type="molecule type" value="Genomic_DNA"/>
</dbReference>
<keyword evidence="7" id="KW-1185">Reference proteome</keyword>
<keyword evidence="2 3" id="KW-0040">ANK repeat</keyword>
<dbReference type="CDD" id="cd00180">
    <property type="entry name" value="PKc"/>
    <property type="match status" value="1"/>
</dbReference>
<dbReference type="InterPro" id="IPR036770">
    <property type="entry name" value="Ankyrin_rpt-contain_sf"/>
</dbReference>
<keyword evidence="4" id="KW-0175">Coiled coil</keyword>
<dbReference type="Pfam" id="PF00069">
    <property type="entry name" value="Pkinase"/>
    <property type="match status" value="1"/>
</dbReference>
<dbReference type="GO" id="GO:0004672">
    <property type="term" value="F:protein kinase activity"/>
    <property type="evidence" value="ECO:0007669"/>
    <property type="project" value="InterPro"/>
</dbReference>
<keyword evidence="1" id="KW-0677">Repeat</keyword>
<feature type="coiled-coil region" evidence="4">
    <location>
        <begin position="312"/>
        <end position="360"/>
    </location>
</feature>
<dbReference type="InterPro" id="IPR002110">
    <property type="entry name" value="Ankyrin_rpt"/>
</dbReference>
<reference evidence="6 7" key="1">
    <citation type="journal article" date="2015" name="Genome Biol. Evol.">
        <title>Comparative Genomics of a Bacterivorous Green Alga Reveals Evolutionary Causalities and Consequences of Phago-Mixotrophic Mode of Nutrition.</title>
        <authorList>
            <person name="Burns J.A."/>
            <person name="Paasch A."/>
            <person name="Narechania A."/>
            <person name="Kim E."/>
        </authorList>
    </citation>
    <scope>NUCLEOTIDE SEQUENCE [LARGE SCALE GENOMIC DNA]</scope>
    <source>
        <strain evidence="6 7">PLY_AMNH</strain>
    </source>
</reference>